<accession>A0A2T7NQI7</accession>
<dbReference type="EMBL" id="PZQS01000010">
    <property type="protein sequence ID" value="PVD23437.1"/>
    <property type="molecule type" value="Genomic_DNA"/>
</dbReference>
<proteinExistence type="predicted"/>
<dbReference type="OrthoDB" id="309575at2759"/>
<dbReference type="OMA" id="DWCSSRQ"/>
<dbReference type="Proteomes" id="UP000245119">
    <property type="component" value="Linkage Group LG10"/>
</dbReference>
<dbReference type="PANTHER" id="PTHR35069">
    <property type="entry name" value="PROTEIN C9ORF135"/>
    <property type="match status" value="1"/>
</dbReference>
<evidence type="ECO:0000313" key="1">
    <source>
        <dbReference type="EMBL" id="PVD23437.1"/>
    </source>
</evidence>
<evidence type="ECO:0000313" key="2">
    <source>
        <dbReference type="Proteomes" id="UP000245119"/>
    </source>
</evidence>
<sequence length="219" mass="25739">MDYFATPDYGERKGSLSLRSDHMDYSRGVFTSKWHQAREAEPKDHDLNHEPKRNLHRSTYNRMATVTDGSLPKTTYQEHSRQIELKPLFDEKDNRRSLFNVETVRVTDIDRDTGDPKYGYGSVLPHHHPDHFKFHSETTYNADYIVHFPYESAPVPEKSPEYEVSSPAYRKCHSQFTDTADYRRPGRNTWMDESGIYTNTHFKREVTKVNDPIPKHFAL</sequence>
<name>A0A2T7NQI7_POMCA</name>
<comment type="caution">
    <text evidence="1">The sequence shown here is derived from an EMBL/GenBank/DDBJ whole genome shotgun (WGS) entry which is preliminary data.</text>
</comment>
<dbReference type="Pfam" id="PF15139">
    <property type="entry name" value="CFAP95"/>
    <property type="match status" value="1"/>
</dbReference>
<dbReference type="InterPro" id="IPR027905">
    <property type="entry name" value="CFAP95"/>
</dbReference>
<dbReference type="PANTHER" id="PTHR35069:SF1">
    <property type="entry name" value="CILIA- AND FLAGELLA-ASSOCIATED PROTEIN 95"/>
    <property type="match status" value="1"/>
</dbReference>
<gene>
    <name evidence="1" type="ORF">C0Q70_16706</name>
</gene>
<dbReference type="AlphaFoldDB" id="A0A2T7NQI7"/>
<dbReference type="STRING" id="400727.A0A2T7NQI7"/>
<organism evidence="1 2">
    <name type="scientific">Pomacea canaliculata</name>
    <name type="common">Golden apple snail</name>
    <dbReference type="NCBI Taxonomy" id="400727"/>
    <lineage>
        <taxon>Eukaryota</taxon>
        <taxon>Metazoa</taxon>
        <taxon>Spiralia</taxon>
        <taxon>Lophotrochozoa</taxon>
        <taxon>Mollusca</taxon>
        <taxon>Gastropoda</taxon>
        <taxon>Caenogastropoda</taxon>
        <taxon>Architaenioglossa</taxon>
        <taxon>Ampullarioidea</taxon>
        <taxon>Ampullariidae</taxon>
        <taxon>Pomacea</taxon>
    </lineage>
</organism>
<keyword evidence="2" id="KW-1185">Reference proteome</keyword>
<reference evidence="1 2" key="1">
    <citation type="submission" date="2018-04" db="EMBL/GenBank/DDBJ databases">
        <title>The genome of golden apple snail Pomacea canaliculata provides insight into stress tolerance and invasive adaptation.</title>
        <authorList>
            <person name="Liu C."/>
            <person name="Liu B."/>
            <person name="Ren Y."/>
            <person name="Zhang Y."/>
            <person name="Wang H."/>
            <person name="Li S."/>
            <person name="Jiang F."/>
            <person name="Yin L."/>
            <person name="Zhang G."/>
            <person name="Qian W."/>
            <person name="Fan W."/>
        </authorList>
    </citation>
    <scope>NUCLEOTIDE SEQUENCE [LARGE SCALE GENOMIC DNA]</scope>
    <source>
        <strain evidence="1">SZHN2017</strain>
        <tissue evidence="1">Muscle</tissue>
    </source>
</reference>
<dbReference type="GO" id="GO:0005886">
    <property type="term" value="C:plasma membrane"/>
    <property type="evidence" value="ECO:0007669"/>
    <property type="project" value="TreeGrafter"/>
</dbReference>
<protein>
    <submittedName>
        <fullName evidence="1">Uncharacterized protein</fullName>
    </submittedName>
</protein>